<gene>
    <name evidence="4" type="ORF">I6H47_14245</name>
</gene>
<dbReference type="InterPro" id="IPR036770">
    <property type="entry name" value="Ankyrin_rpt-contain_sf"/>
</dbReference>
<dbReference type="EMBL" id="CP065989">
    <property type="protein sequence ID" value="QQB13923.1"/>
    <property type="molecule type" value="Genomic_DNA"/>
</dbReference>
<dbReference type="RefSeq" id="WP_198499075.1">
    <property type="nucleotide sequence ID" value="NZ_CP065989.1"/>
</dbReference>
<organism evidence="4 5">
    <name type="scientific">Brevibacterium casei</name>
    <dbReference type="NCBI Taxonomy" id="33889"/>
    <lineage>
        <taxon>Bacteria</taxon>
        <taxon>Bacillati</taxon>
        <taxon>Actinomycetota</taxon>
        <taxon>Actinomycetes</taxon>
        <taxon>Micrococcales</taxon>
        <taxon>Brevibacteriaceae</taxon>
        <taxon>Brevibacterium</taxon>
    </lineage>
</organism>
<evidence type="ECO:0000313" key="5">
    <source>
        <dbReference type="Proteomes" id="UP000595374"/>
    </source>
</evidence>
<name>A0A7T3ZYF2_9MICO</name>
<dbReference type="AlphaFoldDB" id="A0A7T3ZYF2"/>
<evidence type="ECO:0000313" key="4">
    <source>
        <dbReference type="EMBL" id="QQB13923.1"/>
    </source>
</evidence>
<evidence type="ECO:0000256" key="2">
    <source>
        <dbReference type="ARBA" id="ARBA00023043"/>
    </source>
</evidence>
<keyword evidence="2 3" id="KW-0040">ANK repeat</keyword>
<proteinExistence type="predicted"/>
<dbReference type="SUPFAM" id="SSF48403">
    <property type="entry name" value="Ankyrin repeat"/>
    <property type="match status" value="1"/>
</dbReference>
<dbReference type="Gene3D" id="1.25.40.20">
    <property type="entry name" value="Ankyrin repeat-containing domain"/>
    <property type="match status" value="1"/>
</dbReference>
<dbReference type="InterPro" id="IPR002110">
    <property type="entry name" value="Ankyrin_rpt"/>
</dbReference>
<dbReference type="PROSITE" id="PS50088">
    <property type="entry name" value="ANK_REPEAT"/>
    <property type="match status" value="2"/>
</dbReference>
<dbReference type="InterPro" id="IPR050745">
    <property type="entry name" value="Multifunctional_regulatory"/>
</dbReference>
<dbReference type="PROSITE" id="PS50297">
    <property type="entry name" value="ANK_REP_REGION"/>
    <property type="match status" value="2"/>
</dbReference>
<accession>A0A7T3ZYF2</accession>
<evidence type="ECO:0000256" key="1">
    <source>
        <dbReference type="ARBA" id="ARBA00022737"/>
    </source>
</evidence>
<reference evidence="4 5" key="1">
    <citation type="submission" date="2020-12" db="EMBL/GenBank/DDBJ databases">
        <title>FDA dAtabase for Regulatory Grade micrObial Sequences (FDA-ARGOS): Supporting development and validation of Infectious Disease Dx tests.</title>
        <authorList>
            <person name="Sproer C."/>
            <person name="Gronow S."/>
            <person name="Severitt S."/>
            <person name="Schroder I."/>
            <person name="Tallon L."/>
            <person name="Sadzewicz L."/>
            <person name="Zhao X."/>
            <person name="Boylan J."/>
            <person name="Ott S."/>
            <person name="Bowen H."/>
            <person name="Vavikolanu K."/>
            <person name="Mehta A."/>
            <person name="Aluvathingal J."/>
            <person name="Nadendla S."/>
            <person name="Lowell S."/>
            <person name="Myers T."/>
            <person name="Yan Y."/>
            <person name="Sichtig H."/>
        </authorList>
    </citation>
    <scope>NUCLEOTIDE SEQUENCE [LARGE SCALE GENOMIC DNA]</scope>
    <source>
        <strain evidence="4 5">FDAARGOS_990</strain>
    </source>
</reference>
<feature type="repeat" description="ANK" evidence="3">
    <location>
        <begin position="103"/>
        <end position="128"/>
    </location>
</feature>
<evidence type="ECO:0000256" key="3">
    <source>
        <dbReference type="PROSITE-ProRule" id="PRU00023"/>
    </source>
</evidence>
<keyword evidence="1" id="KW-0677">Repeat</keyword>
<feature type="repeat" description="ANK" evidence="3">
    <location>
        <begin position="71"/>
        <end position="97"/>
    </location>
</feature>
<dbReference type="PANTHER" id="PTHR24189">
    <property type="entry name" value="MYOTROPHIN"/>
    <property type="match status" value="1"/>
</dbReference>
<dbReference type="Proteomes" id="UP000595374">
    <property type="component" value="Chromosome"/>
</dbReference>
<dbReference type="Pfam" id="PF12796">
    <property type="entry name" value="Ank_2"/>
    <property type="match status" value="1"/>
</dbReference>
<sequence>MAKKLVTLPKDFREFGEPYTLAELQEIYERRSVDARGGYDKQTALAFSTVDVDGVRWLLDQGADIEAESRFGNSPLVTRARAGDVEVVRELVERGADPIRSGSTHTPLAAAAEKHRLDIVRLLLDAGAISALHEEDIMGWTALDLAAIRCEAFKVEQGLPVVELLVERGGELSKDARPYLSKAMKELRHFESAGNARPETVDAMIALLRMFDIELPSRPRSLAGGEPITVTAIGWKKQFSELWDMLVPGNGSAESVQGEVIRIAGRVGYELLNNGGANWDDDFDAMVEAYARYVRSGEPLTGQALRDVDRAIKEVSGGRCDPTAVDVLTETAVSWVLQNPERTGLGVPDYAR</sequence>
<protein>
    <submittedName>
        <fullName evidence="4">Ankyrin repeat domain-containing protein</fullName>
    </submittedName>
</protein>
<dbReference type="SMART" id="SM00248">
    <property type="entry name" value="ANK"/>
    <property type="match status" value="4"/>
</dbReference>
<dbReference type="PANTHER" id="PTHR24189:SF50">
    <property type="entry name" value="ANKYRIN REPEAT AND SOCS BOX PROTEIN 2"/>
    <property type="match status" value="1"/>
</dbReference>